<accession>A0A9N7Z717</accession>
<keyword evidence="3" id="KW-1185">Reference proteome</keyword>
<evidence type="ECO:0000313" key="2">
    <source>
        <dbReference type="EMBL" id="CAB1457843.1"/>
    </source>
</evidence>
<reference evidence="2" key="1">
    <citation type="submission" date="2020-03" db="EMBL/GenBank/DDBJ databases">
        <authorList>
            <person name="Weist P."/>
        </authorList>
    </citation>
    <scope>NUCLEOTIDE SEQUENCE</scope>
</reference>
<evidence type="ECO:0000313" key="3">
    <source>
        <dbReference type="Proteomes" id="UP001153269"/>
    </source>
</evidence>
<gene>
    <name evidence="2" type="ORF">PLEPLA_LOCUS45671</name>
</gene>
<evidence type="ECO:0000256" key="1">
    <source>
        <dbReference type="SAM" id="MobiDB-lite"/>
    </source>
</evidence>
<sequence length="167" mass="19063">MLRDIGERNNKYRERRVEEDEEHREKLRQLNRQQEELEEGRYETEDTHTHPVATLLSHHGPHKAHIRRHLTFPHPLEEGEGGVGVLQSPVQMDVLSVEHLTTGFAIALTTKRSVTLSHRQVEACTNQEGGVTHRLKGTWPHLAPRTTCPPGNREALSPGTHFPRPIP</sequence>
<name>A0A9N7Z717_PLEPL</name>
<comment type="caution">
    <text evidence="2">The sequence shown here is derived from an EMBL/GenBank/DDBJ whole genome shotgun (WGS) entry which is preliminary data.</text>
</comment>
<dbReference type="EMBL" id="CADEAL010004360">
    <property type="protein sequence ID" value="CAB1457843.1"/>
    <property type="molecule type" value="Genomic_DNA"/>
</dbReference>
<feature type="region of interest" description="Disordered" evidence="1">
    <location>
        <begin position="1"/>
        <end position="46"/>
    </location>
</feature>
<dbReference type="Proteomes" id="UP001153269">
    <property type="component" value="Unassembled WGS sequence"/>
</dbReference>
<protein>
    <submittedName>
        <fullName evidence="2">Uncharacterized protein</fullName>
    </submittedName>
</protein>
<organism evidence="2 3">
    <name type="scientific">Pleuronectes platessa</name>
    <name type="common">European plaice</name>
    <dbReference type="NCBI Taxonomy" id="8262"/>
    <lineage>
        <taxon>Eukaryota</taxon>
        <taxon>Metazoa</taxon>
        <taxon>Chordata</taxon>
        <taxon>Craniata</taxon>
        <taxon>Vertebrata</taxon>
        <taxon>Euteleostomi</taxon>
        <taxon>Actinopterygii</taxon>
        <taxon>Neopterygii</taxon>
        <taxon>Teleostei</taxon>
        <taxon>Neoteleostei</taxon>
        <taxon>Acanthomorphata</taxon>
        <taxon>Carangaria</taxon>
        <taxon>Pleuronectiformes</taxon>
        <taxon>Pleuronectoidei</taxon>
        <taxon>Pleuronectidae</taxon>
        <taxon>Pleuronectes</taxon>
    </lineage>
</organism>
<proteinExistence type="predicted"/>
<feature type="region of interest" description="Disordered" evidence="1">
    <location>
        <begin position="135"/>
        <end position="167"/>
    </location>
</feature>
<dbReference type="AlphaFoldDB" id="A0A9N7Z717"/>